<dbReference type="PANTHER" id="PTHR13301">
    <property type="entry name" value="X-BOX TRANSCRIPTION FACTOR-RELATED"/>
    <property type="match status" value="1"/>
</dbReference>
<proteinExistence type="predicted"/>
<evidence type="ECO:0000256" key="3">
    <source>
        <dbReference type="ARBA" id="ARBA00022679"/>
    </source>
</evidence>
<keyword evidence="6 8" id="KW-0472">Membrane</keyword>
<feature type="non-terminal residue" evidence="9">
    <location>
        <position position="471"/>
    </location>
</feature>
<name>A0AA89BJG8_9ASTE</name>
<evidence type="ECO:0000256" key="8">
    <source>
        <dbReference type="SAM" id="Phobius"/>
    </source>
</evidence>
<dbReference type="GO" id="GO:0016760">
    <property type="term" value="F:cellulose synthase (UDP-forming) activity"/>
    <property type="evidence" value="ECO:0007669"/>
    <property type="project" value="InterPro"/>
</dbReference>
<dbReference type="Pfam" id="PF03552">
    <property type="entry name" value="Cellulose_synt"/>
    <property type="match status" value="2"/>
</dbReference>
<dbReference type="GO" id="GO:0012505">
    <property type="term" value="C:endomembrane system"/>
    <property type="evidence" value="ECO:0007669"/>
    <property type="project" value="UniProtKB-SubCell"/>
</dbReference>
<dbReference type="InterPro" id="IPR005150">
    <property type="entry name" value="Cellulose_synth"/>
</dbReference>
<keyword evidence="2" id="KW-0328">Glycosyltransferase</keyword>
<evidence type="ECO:0000313" key="9">
    <source>
        <dbReference type="EMBL" id="KAK3043453.1"/>
    </source>
</evidence>
<comment type="subcellular location">
    <subcellularLocation>
        <location evidence="1">Endomembrane system</location>
        <topology evidence="1">Multi-pass membrane protein</topology>
    </subcellularLocation>
</comment>
<evidence type="ECO:0000256" key="6">
    <source>
        <dbReference type="ARBA" id="ARBA00023136"/>
    </source>
</evidence>
<keyword evidence="10" id="KW-1185">Reference proteome</keyword>
<feature type="transmembrane region" description="Helical" evidence="8">
    <location>
        <begin position="452"/>
        <end position="470"/>
    </location>
</feature>
<sequence>VIDDDSVGDQTEMPLLISVSLLDCDMYCNDPKSARQAMCFHLDPKMSPSLAFVQFPQKFYNISKDDIYDSQLRSTFKILWRGFDGLKGPCLSGTCFFIKRDALYRASIQEGNDVIELEHTFGLSEDFIKSLGQKDKANVTSLGDSSSKVLQETLQLASCAYENQTKWGEEASSYIGIKTTRPDSLPFVGFRYFSLVEDYFTGFNLHYKGWTSVYFDPPRPFFLGAGTTNLNDFLVQGTRWACGLVEVGISRFCLLYGSLRMSIPQSICYGELAFFPFYFLPLWCLATIPQLCLVNGISLYPEVSNSYFMLFSLIFISSQSKHMQEVLSTGGSIQTWRNEQRVWMMKSVTSHLYGSLDAIMERLGIKQSSFLLTNKIVDDEQVEHYHMGKFDFQTSTMLLVPLCTLTNLNVASKLRHNVYSSFPLGFHRNIELPIIEGLGLRTDKGCVPLQSHFLSAVLSVAFLFFGSLAIM</sequence>
<dbReference type="Proteomes" id="UP001188597">
    <property type="component" value="Unassembled WGS sequence"/>
</dbReference>
<evidence type="ECO:0000256" key="7">
    <source>
        <dbReference type="ARBA" id="ARBA00023316"/>
    </source>
</evidence>
<dbReference type="SUPFAM" id="SSF53448">
    <property type="entry name" value="Nucleotide-diphospho-sugar transferases"/>
    <property type="match status" value="1"/>
</dbReference>
<evidence type="ECO:0000313" key="10">
    <source>
        <dbReference type="Proteomes" id="UP001188597"/>
    </source>
</evidence>
<dbReference type="InterPro" id="IPR029044">
    <property type="entry name" value="Nucleotide-diphossugar_trans"/>
</dbReference>
<comment type="caution">
    <text evidence="9">The sequence shown here is derived from an EMBL/GenBank/DDBJ whole genome shotgun (WGS) entry which is preliminary data.</text>
</comment>
<keyword evidence="4 8" id="KW-0812">Transmembrane</keyword>
<dbReference type="Gene3D" id="3.90.550.10">
    <property type="entry name" value="Spore Coat Polysaccharide Biosynthesis Protein SpsA, Chain A"/>
    <property type="match status" value="1"/>
</dbReference>
<keyword evidence="5 8" id="KW-1133">Transmembrane helix</keyword>
<keyword evidence="3" id="KW-0808">Transferase</keyword>
<evidence type="ECO:0008006" key="11">
    <source>
        <dbReference type="Google" id="ProtNLM"/>
    </source>
</evidence>
<evidence type="ECO:0000256" key="1">
    <source>
        <dbReference type="ARBA" id="ARBA00004127"/>
    </source>
</evidence>
<accession>A0AA89BJG8</accession>
<dbReference type="EMBL" id="JAVXUP010000006">
    <property type="protein sequence ID" value="KAK3043453.1"/>
    <property type="molecule type" value="Genomic_DNA"/>
</dbReference>
<evidence type="ECO:0000256" key="2">
    <source>
        <dbReference type="ARBA" id="ARBA00022676"/>
    </source>
</evidence>
<protein>
    <recommendedName>
        <fullName evidence="11">Cellulose synthase-like protein G2</fullName>
    </recommendedName>
</protein>
<evidence type="ECO:0000256" key="4">
    <source>
        <dbReference type="ARBA" id="ARBA00022692"/>
    </source>
</evidence>
<dbReference type="GO" id="GO:0071555">
    <property type="term" value="P:cell wall organization"/>
    <property type="evidence" value="ECO:0007669"/>
    <property type="project" value="UniProtKB-KW"/>
</dbReference>
<dbReference type="GO" id="GO:0030244">
    <property type="term" value="P:cellulose biosynthetic process"/>
    <property type="evidence" value="ECO:0007669"/>
    <property type="project" value="InterPro"/>
</dbReference>
<dbReference type="AlphaFoldDB" id="A0AA89BJG8"/>
<keyword evidence="7" id="KW-0961">Cell wall biogenesis/degradation</keyword>
<dbReference type="GO" id="GO:0016020">
    <property type="term" value="C:membrane"/>
    <property type="evidence" value="ECO:0007669"/>
    <property type="project" value="InterPro"/>
</dbReference>
<evidence type="ECO:0000256" key="5">
    <source>
        <dbReference type="ARBA" id="ARBA00022989"/>
    </source>
</evidence>
<reference evidence="9" key="1">
    <citation type="submission" date="2022-12" db="EMBL/GenBank/DDBJ databases">
        <title>Draft genome assemblies for two species of Escallonia (Escalloniales).</title>
        <authorList>
            <person name="Chanderbali A."/>
            <person name="Dervinis C."/>
            <person name="Anghel I."/>
            <person name="Soltis D."/>
            <person name="Soltis P."/>
            <person name="Zapata F."/>
        </authorList>
    </citation>
    <scope>NUCLEOTIDE SEQUENCE</scope>
    <source>
        <strain evidence="9">UCBG64.0493</strain>
        <tissue evidence="9">Leaf</tissue>
    </source>
</reference>
<gene>
    <name evidence="9" type="ORF">RJ639_002032</name>
</gene>
<organism evidence="9 10">
    <name type="scientific">Escallonia herrerae</name>
    <dbReference type="NCBI Taxonomy" id="1293975"/>
    <lineage>
        <taxon>Eukaryota</taxon>
        <taxon>Viridiplantae</taxon>
        <taxon>Streptophyta</taxon>
        <taxon>Embryophyta</taxon>
        <taxon>Tracheophyta</taxon>
        <taxon>Spermatophyta</taxon>
        <taxon>Magnoliopsida</taxon>
        <taxon>eudicotyledons</taxon>
        <taxon>Gunneridae</taxon>
        <taxon>Pentapetalae</taxon>
        <taxon>asterids</taxon>
        <taxon>campanulids</taxon>
        <taxon>Escalloniales</taxon>
        <taxon>Escalloniaceae</taxon>
        <taxon>Escallonia</taxon>
    </lineage>
</organism>